<dbReference type="EMBL" id="CM056744">
    <property type="protein sequence ID" value="KAJ8666966.1"/>
    <property type="molecule type" value="Genomic_DNA"/>
</dbReference>
<sequence length="253" mass="29478">MGMQPKLNNLQQAASSSRRRLESYLASAKDPSIKRWLAKSFTSHGRNSNDTLPEVCLRHQMQHQQRQREQPLTPAKKRSSLARPVRVHDALSTGAEGQAPVAQLVDWSEDQNTRNQIIQQQQQQICRHSVDATKKRHKENRKRKNHPLDNAIDDLVEIRVNEEMTNLPIRFRLGEFFELSLPKCRRRKRRRQRRMMIATMREKTMKSMLEAGGLRASRHQQGACRDTEHLLNVFGINNVDQCHRYSIARCSVM</sequence>
<dbReference type="Proteomes" id="UP001239111">
    <property type="component" value="Chromosome 4"/>
</dbReference>
<protein>
    <submittedName>
        <fullName evidence="1">Uncharacterized protein</fullName>
    </submittedName>
</protein>
<name>A0ACC2N7B2_9HYME</name>
<evidence type="ECO:0000313" key="1">
    <source>
        <dbReference type="EMBL" id="KAJ8666966.1"/>
    </source>
</evidence>
<organism evidence="1 2">
    <name type="scientific">Eretmocerus hayati</name>
    <dbReference type="NCBI Taxonomy" id="131215"/>
    <lineage>
        <taxon>Eukaryota</taxon>
        <taxon>Metazoa</taxon>
        <taxon>Ecdysozoa</taxon>
        <taxon>Arthropoda</taxon>
        <taxon>Hexapoda</taxon>
        <taxon>Insecta</taxon>
        <taxon>Pterygota</taxon>
        <taxon>Neoptera</taxon>
        <taxon>Endopterygota</taxon>
        <taxon>Hymenoptera</taxon>
        <taxon>Apocrita</taxon>
        <taxon>Proctotrupomorpha</taxon>
        <taxon>Chalcidoidea</taxon>
        <taxon>Aphelinidae</taxon>
        <taxon>Aphelininae</taxon>
        <taxon>Eretmocerus</taxon>
    </lineage>
</organism>
<proteinExistence type="predicted"/>
<gene>
    <name evidence="1" type="ORF">QAD02_008628</name>
</gene>
<evidence type="ECO:0000313" key="2">
    <source>
        <dbReference type="Proteomes" id="UP001239111"/>
    </source>
</evidence>
<keyword evidence="2" id="KW-1185">Reference proteome</keyword>
<accession>A0ACC2N7B2</accession>
<comment type="caution">
    <text evidence="1">The sequence shown here is derived from an EMBL/GenBank/DDBJ whole genome shotgun (WGS) entry which is preliminary data.</text>
</comment>
<reference evidence="1" key="1">
    <citation type="submission" date="2023-04" db="EMBL/GenBank/DDBJ databases">
        <title>A chromosome-level genome assembly of the parasitoid wasp Eretmocerus hayati.</title>
        <authorList>
            <person name="Zhong Y."/>
            <person name="Liu S."/>
            <person name="Liu Y."/>
        </authorList>
    </citation>
    <scope>NUCLEOTIDE SEQUENCE</scope>
    <source>
        <strain evidence="1">ZJU_SS_LIU_2023</strain>
    </source>
</reference>